<name>A0A1Y2HQF2_9FUNG</name>
<proteinExistence type="predicted"/>
<dbReference type="EMBL" id="MCFL01000015">
    <property type="protein sequence ID" value="ORZ36838.1"/>
    <property type="molecule type" value="Genomic_DNA"/>
</dbReference>
<dbReference type="AlphaFoldDB" id="A0A1Y2HQF2"/>
<organism evidence="2 3">
    <name type="scientific">Catenaria anguillulae PL171</name>
    <dbReference type="NCBI Taxonomy" id="765915"/>
    <lineage>
        <taxon>Eukaryota</taxon>
        <taxon>Fungi</taxon>
        <taxon>Fungi incertae sedis</taxon>
        <taxon>Blastocladiomycota</taxon>
        <taxon>Blastocladiomycetes</taxon>
        <taxon>Blastocladiales</taxon>
        <taxon>Catenariaceae</taxon>
        <taxon>Catenaria</taxon>
    </lineage>
</organism>
<evidence type="ECO:0000313" key="2">
    <source>
        <dbReference type="EMBL" id="ORZ36838.1"/>
    </source>
</evidence>
<protein>
    <submittedName>
        <fullName evidence="2">Uncharacterized protein</fullName>
    </submittedName>
</protein>
<keyword evidence="1" id="KW-1133">Transmembrane helix</keyword>
<accession>A0A1Y2HQF2</accession>
<sequence length="86" mass="9544">MFSLSFSLAHDDNLVTRDTYVEANSQHGLLSLHDIIPFVEFIFCFPFHSSLILFIVSSYRNLNTPSLHGAATILVSHASTIPPVDP</sequence>
<gene>
    <name evidence="2" type="ORF">BCR44DRAFT_1431856</name>
</gene>
<keyword evidence="1" id="KW-0472">Membrane</keyword>
<keyword evidence="1" id="KW-0812">Transmembrane</keyword>
<feature type="transmembrane region" description="Helical" evidence="1">
    <location>
        <begin position="35"/>
        <end position="56"/>
    </location>
</feature>
<reference evidence="2 3" key="1">
    <citation type="submission" date="2016-07" db="EMBL/GenBank/DDBJ databases">
        <title>Pervasive Adenine N6-methylation of Active Genes in Fungi.</title>
        <authorList>
            <consortium name="DOE Joint Genome Institute"/>
            <person name="Mondo S.J."/>
            <person name="Dannebaum R.O."/>
            <person name="Kuo R.C."/>
            <person name="Labutti K."/>
            <person name="Haridas S."/>
            <person name="Kuo A."/>
            <person name="Salamov A."/>
            <person name="Ahrendt S.R."/>
            <person name="Lipzen A."/>
            <person name="Sullivan W."/>
            <person name="Andreopoulos W.B."/>
            <person name="Clum A."/>
            <person name="Lindquist E."/>
            <person name="Daum C."/>
            <person name="Ramamoorthy G.K."/>
            <person name="Gryganskyi A."/>
            <person name="Culley D."/>
            <person name="Magnuson J.K."/>
            <person name="James T.Y."/>
            <person name="O'Malley M.A."/>
            <person name="Stajich J.E."/>
            <person name="Spatafora J.W."/>
            <person name="Visel A."/>
            <person name="Grigoriev I.V."/>
        </authorList>
    </citation>
    <scope>NUCLEOTIDE SEQUENCE [LARGE SCALE GENOMIC DNA]</scope>
    <source>
        <strain evidence="2 3">PL171</strain>
    </source>
</reference>
<evidence type="ECO:0000256" key="1">
    <source>
        <dbReference type="SAM" id="Phobius"/>
    </source>
</evidence>
<comment type="caution">
    <text evidence="2">The sequence shown here is derived from an EMBL/GenBank/DDBJ whole genome shotgun (WGS) entry which is preliminary data.</text>
</comment>
<dbReference type="Proteomes" id="UP000193411">
    <property type="component" value="Unassembled WGS sequence"/>
</dbReference>
<evidence type="ECO:0000313" key="3">
    <source>
        <dbReference type="Proteomes" id="UP000193411"/>
    </source>
</evidence>
<keyword evidence="3" id="KW-1185">Reference proteome</keyword>